<feature type="transmembrane region" description="Helical" evidence="9">
    <location>
        <begin position="344"/>
        <end position="365"/>
    </location>
</feature>
<keyword evidence="5 9" id="KW-0812">Transmembrane</keyword>
<dbReference type="Gene3D" id="1.10.3720.10">
    <property type="entry name" value="MetI-like"/>
    <property type="match status" value="2"/>
</dbReference>
<feature type="transmembrane region" description="Helical" evidence="9">
    <location>
        <begin position="504"/>
        <end position="531"/>
    </location>
</feature>
<dbReference type="CDD" id="cd06261">
    <property type="entry name" value="TM_PBP2"/>
    <property type="match status" value="2"/>
</dbReference>
<feature type="transmembrane region" description="Helical" evidence="9">
    <location>
        <begin position="115"/>
        <end position="133"/>
    </location>
</feature>
<dbReference type="PANTHER" id="PTHR30614:SF37">
    <property type="entry name" value="AMINO-ACID ABC TRANSPORTER PERMEASE PROTEIN YHDX-RELATED"/>
    <property type="match status" value="1"/>
</dbReference>
<dbReference type="Gene3D" id="3.40.50.300">
    <property type="entry name" value="P-loop containing nucleotide triphosphate hydrolases"/>
    <property type="match status" value="1"/>
</dbReference>
<dbReference type="InterPro" id="IPR043429">
    <property type="entry name" value="ArtM/GltK/GlnP/TcyL/YhdX-like"/>
</dbReference>
<dbReference type="GO" id="GO:0043190">
    <property type="term" value="C:ATP-binding cassette (ABC) transporter complex"/>
    <property type="evidence" value="ECO:0007669"/>
    <property type="project" value="InterPro"/>
</dbReference>
<keyword evidence="3" id="KW-0813">Transport</keyword>
<dbReference type="Pfam" id="PF00005">
    <property type="entry name" value="ABC_tran"/>
    <property type="match status" value="1"/>
</dbReference>
<dbReference type="InterPro" id="IPR027417">
    <property type="entry name" value="P-loop_NTPase"/>
</dbReference>
<accession>A0A1Q9BZK0</accession>
<evidence type="ECO:0000256" key="8">
    <source>
        <dbReference type="ARBA" id="ARBA00023136"/>
    </source>
</evidence>
<feature type="transmembrane region" description="Helical" evidence="9">
    <location>
        <begin position="385"/>
        <end position="409"/>
    </location>
</feature>
<feature type="transmembrane region" description="Helical" evidence="9">
    <location>
        <begin position="196"/>
        <end position="223"/>
    </location>
</feature>
<dbReference type="GO" id="GO:0005524">
    <property type="term" value="F:ATP binding"/>
    <property type="evidence" value="ECO:0007669"/>
    <property type="project" value="InterPro"/>
</dbReference>
<keyword evidence="8 9" id="KW-0472">Membrane</keyword>
<evidence type="ECO:0000259" key="10">
    <source>
        <dbReference type="PROSITE" id="PS50928"/>
    </source>
</evidence>
<protein>
    <submittedName>
        <fullName evidence="11">Putative amino-acid ABC transporter permease protein YhdX</fullName>
    </submittedName>
</protein>
<evidence type="ECO:0000256" key="7">
    <source>
        <dbReference type="ARBA" id="ARBA00022989"/>
    </source>
</evidence>
<feature type="transmembrane region" description="Helical" evidence="9">
    <location>
        <begin position="317"/>
        <end position="338"/>
    </location>
</feature>
<feature type="domain" description="ABC transmembrane type-1" evidence="10">
    <location>
        <begin position="508"/>
        <end position="702"/>
    </location>
</feature>
<dbReference type="GO" id="GO:0016887">
    <property type="term" value="F:ATP hydrolysis activity"/>
    <property type="evidence" value="ECO:0007669"/>
    <property type="project" value="InterPro"/>
</dbReference>
<dbReference type="GO" id="GO:0006865">
    <property type="term" value="P:amino acid transport"/>
    <property type="evidence" value="ECO:0007669"/>
    <property type="project" value="UniProtKB-KW"/>
</dbReference>
<sequence>MASILVQVAVLALVLSGVYFLFQNTQANLTARGIESGFAFLGHEAGLPIGDSLIEYNPTKSYGYAFLIGILNTLLVSAIAIVLSTVLGIFVGVARVSPNWLLAKVAAIYVETLRNIPLLLTLIFVYTVVIGSLPHPRDPISPVEGVYLTKRGVFVPRPVVEDGFILFMLAVMIAGAISISFWIWARNHKKTTGRSVPGVLGGLGVFIVISTLAFLATGGPVGAELPAYSGLNFAGGLTLKPEFVSLLVGLVLYTAAYIGENVRSGITSVHAGQIEAANALGVSRGIVTRLIMLPQALRVTIPATTNDYASLVKNSSLAVAIGFPDMVSIGGTIIGQNGQAIEIIGMWMAVYLTINLLISLAMNFLNSRVQIVERWLQENLFSGWLNSYTSLVLIGFVLWVFPAVLNWLVLDATFAGDADTCRQNTGACWPFIVDKFPVLMVGVYPQELLWRPGVACLALLVLAAVTYTDRLKGAVLVVAWLLLPVFALIMIGGAFGMVEVEQSLWGGLMLSVLLALVGVIVSIPLGVLLALGRYYGSPLIKALCVGFIELVRGVPLITILFMASVMMPMFLPPEMVINNLMRIQIGMIFFSAAYMAEVVRGGLQAIPKGQTEASLALGVSPWKTIAFVVVPQALRHVLPPLIGRCIALFKDTSLVIIVGLLDFLGMIKNSAFDPEWLGFQKEAYFFAAFVYWLICYGLSLYGRESPMTTRIESQIAEDESVIEMRQVNKWYGNFHVLKDVSLSVKKGERIVICGPSGSGKSTLIRCINHLEEHQEGTITVNGTILNDKLKNITNIRREVGMVFQQFNLFPHMTILDNLCFAPVWARNMPRKEAEATACMYLERVGIAEQKDKYPGQLS</sequence>
<evidence type="ECO:0000256" key="1">
    <source>
        <dbReference type="ARBA" id="ARBA00004651"/>
    </source>
</evidence>
<dbReference type="EMBL" id="LSRX01002138">
    <property type="protein sequence ID" value="OLP76106.1"/>
    <property type="molecule type" value="Genomic_DNA"/>
</dbReference>
<proteinExistence type="inferred from homology"/>
<dbReference type="NCBIfam" id="TIGR01726">
    <property type="entry name" value="HEQRo_perm_3TM"/>
    <property type="match status" value="2"/>
</dbReference>
<dbReference type="InterPro" id="IPR003439">
    <property type="entry name" value="ABC_transporter-like_ATP-bd"/>
</dbReference>
<name>A0A1Q9BZK0_SYMMI</name>
<gene>
    <name evidence="11" type="primary">yhdX</name>
    <name evidence="11" type="ORF">AK812_SmicGene44005</name>
</gene>
<dbReference type="SUPFAM" id="SSF161098">
    <property type="entry name" value="MetI-like"/>
    <property type="match status" value="2"/>
</dbReference>
<feature type="transmembrane region" description="Helical" evidence="9">
    <location>
        <begin position="474"/>
        <end position="498"/>
    </location>
</feature>
<feature type="transmembrane region" description="Helical" evidence="9">
    <location>
        <begin position="164"/>
        <end position="184"/>
    </location>
</feature>
<dbReference type="InterPro" id="IPR000515">
    <property type="entry name" value="MetI-like"/>
</dbReference>
<comment type="similarity">
    <text evidence="2">Belongs to the binding-protein-dependent transport system permease family. HisMQ subfamily.</text>
</comment>
<feature type="domain" description="ABC transmembrane type-1" evidence="10">
    <location>
        <begin position="70"/>
        <end position="362"/>
    </location>
</feature>
<feature type="transmembrane region" description="Helical" evidence="9">
    <location>
        <begin position="543"/>
        <end position="571"/>
    </location>
</feature>
<evidence type="ECO:0000256" key="3">
    <source>
        <dbReference type="ARBA" id="ARBA00022448"/>
    </source>
</evidence>
<evidence type="ECO:0000256" key="9">
    <source>
        <dbReference type="SAM" id="Phobius"/>
    </source>
</evidence>
<feature type="transmembrane region" description="Helical" evidence="9">
    <location>
        <begin position="448"/>
        <end position="467"/>
    </location>
</feature>
<feature type="transmembrane region" description="Helical" evidence="9">
    <location>
        <begin position="654"/>
        <end position="671"/>
    </location>
</feature>
<evidence type="ECO:0000256" key="2">
    <source>
        <dbReference type="ARBA" id="ARBA00010072"/>
    </source>
</evidence>
<evidence type="ECO:0000256" key="4">
    <source>
        <dbReference type="ARBA" id="ARBA00022475"/>
    </source>
</evidence>
<reference evidence="11 12" key="1">
    <citation type="submission" date="2016-02" db="EMBL/GenBank/DDBJ databases">
        <title>Genome analysis of coral dinoflagellate symbionts highlights evolutionary adaptations to a symbiotic lifestyle.</title>
        <authorList>
            <person name="Aranda M."/>
            <person name="Li Y."/>
            <person name="Liew Y.J."/>
            <person name="Baumgarten S."/>
            <person name="Simakov O."/>
            <person name="Wilson M."/>
            <person name="Piel J."/>
            <person name="Ashoor H."/>
            <person name="Bougouffa S."/>
            <person name="Bajic V.B."/>
            <person name="Ryu T."/>
            <person name="Ravasi T."/>
            <person name="Bayer T."/>
            <person name="Micklem G."/>
            <person name="Kim H."/>
            <person name="Bhak J."/>
            <person name="Lajeunesse T.C."/>
            <person name="Voolstra C.R."/>
        </authorList>
    </citation>
    <scope>NUCLEOTIDE SEQUENCE [LARGE SCALE GENOMIC DNA]</scope>
    <source>
        <strain evidence="11 12">CCMP2467</strain>
    </source>
</reference>
<keyword evidence="12" id="KW-1185">Reference proteome</keyword>
<dbReference type="PROSITE" id="PS50928">
    <property type="entry name" value="ABC_TM1"/>
    <property type="match status" value="2"/>
</dbReference>
<keyword evidence="7 9" id="KW-1133">Transmembrane helix</keyword>
<dbReference type="SUPFAM" id="SSF52540">
    <property type="entry name" value="P-loop containing nucleoside triphosphate hydrolases"/>
    <property type="match status" value="1"/>
</dbReference>
<dbReference type="OrthoDB" id="8061355at2759"/>
<evidence type="ECO:0000256" key="5">
    <source>
        <dbReference type="ARBA" id="ARBA00022692"/>
    </source>
</evidence>
<comment type="subcellular location">
    <subcellularLocation>
        <location evidence="1">Cell membrane</location>
        <topology evidence="1">Multi-pass membrane protein</topology>
    </subcellularLocation>
</comment>
<feature type="transmembrane region" description="Helical" evidence="9">
    <location>
        <begin position="62"/>
        <end position="94"/>
    </location>
</feature>
<feature type="transmembrane region" description="Helical" evidence="9">
    <location>
        <begin position="243"/>
        <end position="259"/>
    </location>
</feature>
<dbReference type="Proteomes" id="UP000186817">
    <property type="component" value="Unassembled WGS sequence"/>
</dbReference>
<dbReference type="GO" id="GO:0022857">
    <property type="term" value="F:transmembrane transporter activity"/>
    <property type="evidence" value="ECO:0007669"/>
    <property type="project" value="InterPro"/>
</dbReference>
<evidence type="ECO:0000256" key="6">
    <source>
        <dbReference type="ARBA" id="ARBA00022970"/>
    </source>
</evidence>
<dbReference type="InterPro" id="IPR010065">
    <property type="entry name" value="AA_ABC_transptr_permease_3TM"/>
</dbReference>
<dbReference type="AlphaFoldDB" id="A0A1Q9BZK0"/>
<dbReference type="InterPro" id="IPR035906">
    <property type="entry name" value="MetI-like_sf"/>
</dbReference>
<comment type="caution">
    <text evidence="11">The sequence shown here is derived from an EMBL/GenBank/DDBJ whole genome shotgun (WGS) entry which is preliminary data.</text>
</comment>
<evidence type="ECO:0000313" key="12">
    <source>
        <dbReference type="Proteomes" id="UP000186817"/>
    </source>
</evidence>
<feature type="non-terminal residue" evidence="11">
    <location>
        <position position="858"/>
    </location>
</feature>
<organism evidence="11 12">
    <name type="scientific">Symbiodinium microadriaticum</name>
    <name type="common">Dinoflagellate</name>
    <name type="synonym">Zooxanthella microadriatica</name>
    <dbReference type="NCBI Taxonomy" id="2951"/>
    <lineage>
        <taxon>Eukaryota</taxon>
        <taxon>Sar</taxon>
        <taxon>Alveolata</taxon>
        <taxon>Dinophyceae</taxon>
        <taxon>Suessiales</taxon>
        <taxon>Symbiodiniaceae</taxon>
        <taxon>Symbiodinium</taxon>
    </lineage>
</organism>
<keyword evidence="4" id="KW-1003">Cell membrane</keyword>
<dbReference type="PANTHER" id="PTHR30614">
    <property type="entry name" value="MEMBRANE COMPONENT OF AMINO ACID ABC TRANSPORTER"/>
    <property type="match status" value="1"/>
</dbReference>
<feature type="transmembrane region" description="Helical" evidence="9">
    <location>
        <begin position="583"/>
        <end position="603"/>
    </location>
</feature>
<evidence type="ECO:0000313" key="11">
    <source>
        <dbReference type="EMBL" id="OLP76106.1"/>
    </source>
</evidence>
<dbReference type="Pfam" id="PF00528">
    <property type="entry name" value="BPD_transp_1"/>
    <property type="match status" value="2"/>
</dbReference>
<feature type="transmembrane region" description="Helical" evidence="9">
    <location>
        <begin position="683"/>
        <end position="702"/>
    </location>
</feature>
<keyword evidence="6" id="KW-0029">Amino-acid transport</keyword>